<comment type="caution">
    <text evidence="7">The sequence shown here is derived from an EMBL/GenBank/DDBJ whole genome shotgun (WGS) entry which is preliminary data.</text>
</comment>
<dbReference type="PROSITE" id="PS00623">
    <property type="entry name" value="GMC_OXRED_1"/>
    <property type="match status" value="1"/>
</dbReference>
<gene>
    <name evidence="7" type="ORF">GXW79_14870</name>
</gene>
<dbReference type="EMBL" id="JAAEDH010000017">
    <property type="protein sequence ID" value="MBR0656363.1"/>
    <property type="molecule type" value="Genomic_DNA"/>
</dbReference>
<sequence>MASDVEQFDYVIVGAGAAGCVLANRLSEDASVTVCVLESGPPDRNPFIHIPAGFIKTLFDPGVTWQFKTEPTQNTGGRAIATTQGRTLGGSSSINGLIYNRGQPDDLNGWAQRGNRGWGYADMLPYFLRTERRIGFGEAGIRGREGKLPVTDMDWFHPLSEAFIASAIAAGIPRNPDYNSGDQAGVGYYQRLIEKGRRVSAARAFLKPVMDRRNLEVRTHARAEAVLLEGKRAVGIRYRHDVDRGAAPRVVRARREVILSAGTVNTARLLQVSGIGPAELLGEIGVPVLHELPGVGANFRDHYAVRFVMRAKPGVKSLNELSRGLNLGAQIARWALRKPSILATSPSHVHVFWNGANDPKAPPDVQCVFTPGSYAEGKVYVLDDYPGVTAGAWQHRPQSHGHVKARSADVFVDPSINPNYLSDPLDWPVLLGGMKLIRGLLHRPEIGAYLDGESLPGDAVQGEDELRDYARRNGSTTYHLIGTAKMGPASDPMAVVDDTLCVHGLAGLRVADASIMPAMVSANTYATTLAIAEKAADMVRGRAPASMAA</sequence>
<evidence type="ECO:0000259" key="6">
    <source>
        <dbReference type="PROSITE" id="PS00623"/>
    </source>
</evidence>
<dbReference type="Proteomes" id="UP001196068">
    <property type="component" value="Unassembled WGS sequence"/>
</dbReference>
<dbReference type="GO" id="GO:0050660">
    <property type="term" value="F:flavin adenine dinucleotide binding"/>
    <property type="evidence" value="ECO:0007669"/>
    <property type="project" value="InterPro"/>
</dbReference>
<proteinExistence type="inferred from homology"/>
<evidence type="ECO:0000256" key="2">
    <source>
        <dbReference type="ARBA" id="ARBA00010790"/>
    </source>
</evidence>
<keyword evidence="3 5" id="KW-0285">Flavoprotein</keyword>
<organism evidence="7 8">
    <name type="scientific">Plastoroseomonas arctica</name>
    <dbReference type="NCBI Taxonomy" id="1509237"/>
    <lineage>
        <taxon>Bacteria</taxon>
        <taxon>Pseudomonadati</taxon>
        <taxon>Pseudomonadota</taxon>
        <taxon>Alphaproteobacteria</taxon>
        <taxon>Acetobacterales</taxon>
        <taxon>Acetobacteraceae</taxon>
        <taxon>Plastoroseomonas</taxon>
    </lineage>
</organism>
<dbReference type="AlphaFoldDB" id="A0AAF1K024"/>
<feature type="domain" description="Glucose-methanol-choline oxidoreductase N-terminal" evidence="6">
    <location>
        <begin position="85"/>
        <end position="108"/>
    </location>
</feature>
<evidence type="ECO:0000313" key="8">
    <source>
        <dbReference type="Proteomes" id="UP001196068"/>
    </source>
</evidence>
<evidence type="ECO:0000256" key="1">
    <source>
        <dbReference type="ARBA" id="ARBA00001974"/>
    </source>
</evidence>
<evidence type="ECO:0000313" key="7">
    <source>
        <dbReference type="EMBL" id="MBR0656363.1"/>
    </source>
</evidence>
<keyword evidence="4 5" id="KW-0274">FAD</keyword>
<keyword evidence="8" id="KW-1185">Reference proteome</keyword>
<dbReference type="Gene3D" id="3.50.50.60">
    <property type="entry name" value="FAD/NAD(P)-binding domain"/>
    <property type="match status" value="1"/>
</dbReference>
<dbReference type="InterPro" id="IPR012132">
    <property type="entry name" value="GMC_OxRdtase"/>
</dbReference>
<dbReference type="SUPFAM" id="SSF54373">
    <property type="entry name" value="FAD-linked reductases, C-terminal domain"/>
    <property type="match status" value="1"/>
</dbReference>
<evidence type="ECO:0000256" key="5">
    <source>
        <dbReference type="RuleBase" id="RU003968"/>
    </source>
</evidence>
<reference evidence="7" key="2">
    <citation type="journal article" date="2021" name="Syst. Appl. Microbiol.">
        <title>Roseomonas hellenica sp. nov., isolated from roots of wild-growing Alkanna tinctoria.</title>
        <authorList>
            <person name="Rat A."/>
            <person name="Naranjo H.D."/>
            <person name="Lebbe L."/>
            <person name="Cnockaert M."/>
            <person name="Krigas N."/>
            <person name="Grigoriadou K."/>
            <person name="Maloupa E."/>
            <person name="Willems A."/>
        </authorList>
    </citation>
    <scope>NUCLEOTIDE SEQUENCE</scope>
    <source>
        <strain evidence="7">LMG 28251</strain>
    </source>
</reference>
<dbReference type="RefSeq" id="WP_211875204.1">
    <property type="nucleotide sequence ID" value="NZ_JAAEDH010000017.1"/>
</dbReference>
<reference evidence="7" key="1">
    <citation type="submission" date="2020-01" db="EMBL/GenBank/DDBJ databases">
        <authorList>
            <person name="Rat A."/>
        </authorList>
    </citation>
    <scope>NUCLEOTIDE SEQUENCE</scope>
    <source>
        <strain evidence="7">LMG 28251</strain>
    </source>
</reference>
<comment type="cofactor">
    <cofactor evidence="1">
        <name>FAD</name>
        <dbReference type="ChEBI" id="CHEBI:57692"/>
    </cofactor>
</comment>
<dbReference type="PIRSF" id="PIRSF000137">
    <property type="entry name" value="Alcohol_oxidase"/>
    <property type="match status" value="1"/>
</dbReference>
<evidence type="ECO:0000256" key="4">
    <source>
        <dbReference type="ARBA" id="ARBA00022827"/>
    </source>
</evidence>
<dbReference type="GO" id="GO:0016614">
    <property type="term" value="F:oxidoreductase activity, acting on CH-OH group of donors"/>
    <property type="evidence" value="ECO:0007669"/>
    <property type="project" value="InterPro"/>
</dbReference>
<dbReference type="InterPro" id="IPR036188">
    <property type="entry name" value="FAD/NAD-bd_sf"/>
</dbReference>
<accession>A0AAF1K024</accession>
<dbReference type="PANTHER" id="PTHR11552:SF147">
    <property type="entry name" value="CHOLINE DEHYDROGENASE, MITOCHONDRIAL"/>
    <property type="match status" value="1"/>
</dbReference>
<dbReference type="PANTHER" id="PTHR11552">
    <property type="entry name" value="GLUCOSE-METHANOL-CHOLINE GMC OXIDOREDUCTASE"/>
    <property type="match status" value="1"/>
</dbReference>
<dbReference type="Pfam" id="PF05199">
    <property type="entry name" value="GMC_oxred_C"/>
    <property type="match status" value="1"/>
</dbReference>
<dbReference type="Gene3D" id="3.30.560.10">
    <property type="entry name" value="Glucose Oxidase, domain 3"/>
    <property type="match status" value="1"/>
</dbReference>
<dbReference type="SUPFAM" id="SSF51905">
    <property type="entry name" value="FAD/NAD(P)-binding domain"/>
    <property type="match status" value="1"/>
</dbReference>
<evidence type="ECO:0000256" key="3">
    <source>
        <dbReference type="ARBA" id="ARBA00022630"/>
    </source>
</evidence>
<dbReference type="InterPro" id="IPR007867">
    <property type="entry name" value="GMC_OxRtase_C"/>
</dbReference>
<comment type="similarity">
    <text evidence="2 5">Belongs to the GMC oxidoreductase family.</text>
</comment>
<name>A0AAF1K024_9PROT</name>
<dbReference type="InterPro" id="IPR000172">
    <property type="entry name" value="GMC_OxRdtase_N"/>
</dbReference>
<dbReference type="Pfam" id="PF00732">
    <property type="entry name" value="GMC_oxred_N"/>
    <property type="match status" value="1"/>
</dbReference>
<protein>
    <submittedName>
        <fullName evidence="7">Choline dehydrogenase</fullName>
    </submittedName>
</protein>